<sequence>MRLRHCPPSLPSPLLTLLHPHLICSLAYNPYTASGPSSYASKAALSPPYASSHPLNMPPMLLTILTLAVPSHWPDPYVPAAPHLHPHHPCLFFSAAYNSYAPAAPSRYASDATLNPPLRLILFPPLTILMLRY</sequence>
<reference evidence="1" key="1">
    <citation type="submission" date="2021-03" db="EMBL/GenBank/DDBJ databases">
        <title>Draft genome sequence of rust myrtle Austropuccinia psidii MF-1, a brazilian biotype.</title>
        <authorList>
            <person name="Quecine M.C."/>
            <person name="Pachon D.M.R."/>
            <person name="Bonatelli M.L."/>
            <person name="Correr F.H."/>
            <person name="Franceschini L.M."/>
            <person name="Leite T.F."/>
            <person name="Margarido G.R.A."/>
            <person name="Almeida C.A."/>
            <person name="Ferrarezi J.A."/>
            <person name="Labate C.A."/>
        </authorList>
    </citation>
    <scope>NUCLEOTIDE SEQUENCE</scope>
    <source>
        <strain evidence="1">MF-1</strain>
    </source>
</reference>
<dbReference type="AlphaFoldDB" id="A0A9Q3DU04"/>
<name>A0A9Q3DU04_9BASI</name>
<comment type="caution">
    <text evidence="1">The sequence shown here is derived from an EMBL/GenBank/DDBJ whole genome shotgun (WGS) entry which is preliminary data.</text>
</comment>
<dbReference type="Proteomes" id="UP000765509">
    <property type="component" value="Unassembled WGS sequence"/>
</dbReference>
<evidence type="ECO:0000313" key="2">
    <source>
        <dbReference type="Proteomes" id="UP000765509"/>
    </source>
</evidence>
<evidence type="ECO:0000313" key="1">
    <source>
        <dbReference type="EMBL" id="MBW0507035.1"/>
    </source>
</evidence>
<keyword evidence="2" id="KW-1185">Reference proteome</keyword>
<gene>
    <name evidence="1" type="ORF">O181_046750</name>
</gene>
<organism evidence="1 2">
    <name type="scientific">Austropuccinia psidii MF-1</name>
    <dbReference type="NCBI Taxonomy" id="1389203"/>
    <lineage>
        <taxon>Eukaryota</taxon>
        <taxon>Fungi</taxon>
        <taxon>Dikarya</taxon>
        <taxon>Basidiomycota</taxon>
        <taxon>Pucciniomycotina</taxon>
        <taxon>Pucciniomycetes</taxon>
        <taxon>Pucciniales</taxon>
        <taxon>Sphaerophragmiaceae</taxon>
        <taxon>Austropuccinia</taxon>
    </lineage>
</organism>
<accession>A0A9Q3DU04</accession>
<protein>
    <submittedName>
        <fullName evidence="1">Uncharacterized protein</fullName>
    </submittedName>
</protein>
<proteinExistence type="predicted"/>
<dbReference type="EMBL" id="AVOT02019473">
    <property type="protein sequence ID" value="MBW0507035.1"/>
    <property type="molecule type" value="Genomic_DNA"/>
</dbReference>